<comment type="caution">
    <text evidence="2">The sequence shown here is derived from an EMBL/GenBank/DDBJ whole genome shotgun (WGS) entry which is preliminary data.</text>
</comment>
<dbReference type="PANTHER" id="PTHR34109">
    <property type="entry name" value="BNAUNNG04460D PROTEIN-RELATED"/>
    <property type="match status" value="1"/>
</dbReference>
<name>A0ABS5EMW9_9PROT</name>
<dbReference type="InterPro" id="IPR029068">
    <property type="entry name" value="Glyas_Bleomycin-R_OHBP_Dase"/>
</dbReference>
<dbReference type="InterPro" id="IPR004360">
    <property type="entry name" value="Glyas_Fos-R_dOase_dom"/>
</dbReference>
<dbReference type="PROSITE" id="PS51819">
    <property type="entry name" value="VOC"/>
    <property type="match status" value="1"/>
</dbReference>
<dbReference type="RefSeq" id="WP_211871070.1">
    <property type="nucleotide sequence ID" value="NZ_JAAEDI010000027.1"/>
</dbReference>
<proteinExistence type="predicted"/>
<dbReference type="Proteomes" id="UP000698752">
    <property type="component" value="Unassembled WGS sequence"/>
</dbReference>
<organism evidence="2 3">
    <name type="scientific">Neoroseomonas terrae</name>
    <dbReference type="NCBI Taxonomy" id="424799"/>
    <lineage>
        <taxon>Bacteria</taxon>
        <taxon>Pseudomonadati</taxon>
        <taxon>Pseudomonadota</taxon>
        <taxon>Alphaproteobacteria</taxon>
        <taxon>Acetobacterales</taxon>
        <taxon>Acetobacteraceae</taxon>
        <taxon>Neoroseomonas</taxon>
    </lineage>
</organism>
<reference evidence="3" key="1">
    <citation type="journal article" date="2021" name="Syst. Appl. Microbiol.">
        <title>Roseomonas hellenica sp. nov., isolated from roots of wild-growing Alkanna tinctoria.</title>
        <authorList>
            <person name="Rat A."/>
            <person name="Naranjo H.D."/>
            <person name="Lebbe L."/>
            <person name="Cnockaert M."/>
            <person name="Krigas N."/>
            <person name="Grigoriadou K."/>
            <person name="Maloupa E."/>
            <person name="Willems A."/>
        </authorList>
    </citation>
    <scope>NUCLEOTIDE SEQUENCE [LARGE SCALE GENOMIC DNA]</scope>
    <source>
        <strain evidence="3">LMG 31159</strain>
    </source>
</reference>
<dbReference type="EMBL" id="JAAEDI010000027">
    <property type="protein sequence ID" value="MBR0652358.1"/>
    <property type="molecule type" value="Genomic_DNA"/>
</dbReference>
<dbReference type="InterPro" id="IPR037523">
    <property type="entry name" value="VOC_core"/>
</dbReference>
<dbReference type="Gene3D" id="3.30.720.110">
    <property type="match status" value="1"/>
</dbReference>
<protein>
    <recommendedName>
        <fullName evidence="1">VOC domain-containing protein</fullName>
    </recommendedName>
</protein>
<dbReference type="PANTHER" id="PTHR34109:SF1">
    <property type="entry name" value="VOC DOMAIN-CONTAINING PROTEIN"/>
    <property type="match status" value="1"/>
</dbReference>
<gene>
    <name evidence="2" type="ORF">GXW78_22060</name>
</gene>
<evidence type="ECO:0000313" key="2">
    <source>
        <dbReference type="EMBL" id="MBR0652358.1"/>
    </source>
</evidence>
<sequence>MPHSPSIIPCLRYPDPEAALRFLKDAFGFVEKMVARGEDGGIIHAELTHGEGERRGMLMVSGTGRQFFDMRLPSEAGGVTDCIYVIVADPDAHCAKARAAGAEILEGPLDREYGSREYVARDIGGYLWDFGTYDPWKT</sequence>
<dbReference type="Gene3D" id="3.30.720.120">
    <property type="match status" value="1"/>
</dbReference>
<dbReference type="Pfam" id="PF00903">
    <property type="entry name" value="Glyoxalase"/>
    <property type="match status" value="1"/>
</dbReference>
<evidence type="ECO:0000259" key="1">
    <source>
        <dbReference type="PROSITE" id="PS51819"/>
    </source>
</evidence>
<keyword evidence="3" id="KW-1185">Reference proteome</keyword>
<evidence type="ECO:0000313" key="3">
    <source>
        <dbReference type="Proteomes" id="UP000698752"/>
    </source>
</evidence>
<dbReference type="SUPFAM" id="SSF54593">
    <property type="entry name" value="Glyoxalase/Bleomycin resistance protein/Dihydroxybiphenyl dioxygenase"/>
    <property type="match status" value="1"/>
</dbReference>
<accession>A0ABS5EMW9</accession>
<feature type="domain" description="VOC" evidence="1">
    <location>
        <begin position="4"/>
        <end position="133"/>
    </location>
</feature>